<keyword evidence="2" id="KW-1185">Reference proteome</keyword>
<dbReference type="AlphaFoldDB" id="A0A066YRN8"/>
<reference evidence="1 2" key="1">
    <citation type="submission" date="2014-05" db="EMBL/GenBank/DDBJ databases">
        <title>Draft Genome Sequence of Kitasatospora cheerisanensis KCTC 2395.</title>
        <authorList>
            <person name="Nam D.H."/>
        </authorList>
    </citation>
    <scope>NUCLEOTIDE SEQUENCE [LARGE SCALE GENOMIC DNA]</scope>
    <source>
        <strain evidence="1 2">KCTC 2395</strain>
    </source>
</reference>
<dbReference type="EMBL" id="JNBY01000162">
    <property type="protein sequence ID" value="KDN80736.1"/>
    <property type="molecule type" value="Genomic_DNA"/>
</dbReference>
<gene>
    <name evidence="1" type="ORF">KCH_75160</name>
</gene>
<sequence>MGAGMSQQIVVDPESLRAEGRNMSAVGQDFLSALQTLSGRLESLEQGDTPPWGDDDLGEKFGIVYEGLRDGMKESMDSLGTRIGEIGEKLQGMANSHEANESQTEGDLHTLEAREGEVGGQVRALYRPRGY</sequence>
<comment type="caution">
    <text evidence="1">The sequence shown here is derived from an EMBL/GenBank/DDBJ whole genome shotgun (WGS) entry which is preliminary data.</text>
</comment>
<dbReference type="Proteomes" id="UP000027178">
    <property type="component" value="Unassembled WGS sequence"/>
</dbReference>
<name>A0A066YRN8_9ACTN</name>
<proteinExistence type="predicted"/>
<dbReference type="HOGENOM" id="CLU_142297_0_0_11"/>
<accession>A0A066YRN8</accession>
<dbReference type="Gene3D" id="1.10.287.1060">
    <property type="entry name" value="ESAT-6-like"/>
    <property type="match status" value="1"/>
</dbReference>
<protein>
    <recommendedName>
        <fullName evidence="3">WXG100 family type VII secretion target</fullName>
    </recommendedName>
</protein>
<evidence type="ECO:0008006" key="3">
    <source>
        <dbReference type="Google" id="ProtNLM"/>
    </source>
</evidence>
<evidence type="ECO:0000313" key="1">
    <source>
        <dbReference type="EMBL" id="KDN80736.1"/>
    </source>
</evidence>
<organism evidence="1 2">
    <name type="scientific">Kitasatospora cheerisanensis KCTC 2395</name>
    <dbReference type="NCBI Taxonomy" id="1348663"/>
    <lineage>
        <taxon>Bacteria</taxon>
        <taxon>Bacillati</taxon>
        <taxon>Actinomycetota</taxon>
        <taxon>Actinomycetes</taxon>
        <taxon>Kitasatosporales</taxon>
        <taxon>Streptomycetaceae</taxon>
        <taxon>Kitasatospora</taxon>
    </lineage>
</organism>
<evidence type="ECO:0000313" key="2">
    <source>
        <dbReference type="Proteomes" id="UP000027178"/>
    </source>
</evidence>
<dbReference type="eggNOG" id="ENOG5030VS3">
    <property type="taxonomic scope" value="Bacteria"/>
</dbReference>
<dbReference type="PATRIC" id="fig|1348663.4.peg.7265"/>